<keyword evidence="1 5" id="KW-0378">Hydrolase</keyword>
<name>A0A7W8F9Z6_9ACTN</name>
<dbReference type="InterPro" id="IPR005754">
    <property type="entry name" value="Sortase"/>
</dbReference>
<dbReference type="EC" id="3.4.22.70" evidence="5"/>
<keyword evidence="4" id="KW-0472">Membrane</keyword>
<dbReference type="SUPFAM" id="SSF63817">
    <property type="entry name" value="Sortase"/>
    <property type="match status" value="1"/>
</dbReference>
<dbReference type="NCBIfam" id="NF033747">
    <property type="entry name" value="class_E_sortase"/>
    <property type="match status" value="1"/>
</dbReference>
<dbReference type="InterPro" id="IPR023365">
    <property type="entry name" value="Sortase_dom-sf"/>
</dbReference>
<dbReference type="InterPro" id="IPR042003">
    <property type="entry name" value="Sortase_E"/>
</dbReference>
<feature type="region of interest" description="Disordered" evidence="3">
    <location>
        <begin position="1"/>
        <end position="154"/>
    </location>
</feature>
<feature type="compositionally biased region" description="Low complexity" evidence="3">
    <location>
        <begin position="41"/>
        <end position="59"/>
    </location>
</feature>
<feature type="compositionally biased region" description="Gly residues" evidence="3">
    <location>
        <begin position="14"/>
        <end position="29"/>
    </location>
</feature>
<dbReference type="NCBIfam" id="TIGR01076">
    <property type="entry name" value="sortase_fam"/>
    <property type="match status" value="1"/>
</dbReference>
<feature type="transmembrane region" description="Helical" evidence="4">
    <location>
        <begin position="166"/>
        <end position="188"/>
    </location>
</feature>
<dbReference type="EMBL" id="JACHJE010000010">
    <property type="protein sequence ID" value="MBB5127667.1"/>
    <property type="molecule type" value="Genomic_DNA"/>
</dbReference>
<keyword evidence="4" id="KW-1133">Transmembrane helix</keyword>
<organism evidence="5 6">
    <name type="scientific">Streptomyces griseoloalbus</name>
    <dbReference type="NCBI Taxonomy" id="67303"/>
    <lineage>
        <taxon>Bacteria</taxon>
        <taxon>Bacillati</taxon>
        <taxon>Actinomycetota</taxon>
        <taxon>Actinomycetes</taxon>
        <taxon>Kitasatosporales</taxon>
        <taxon>Streptomycetaceae</taxon>
        <taxon>Streptomyces</taxon>
    </lineage>
</organism>
<evidence type="ECO:0000256" key="3">
    <source>
        <dbReference type="SAM" id="MobiDB-lite"/>
    </source>
</evidence>
<evidence type="ECO:0000256" key="4">
    <source>
        <dbReference type="SAM" id="Phobius"/>
    </source>
</evidence>
<dbReference type="AlphaFoldDB" id="A0A7W8F9Z6"/>
<proteinExistence type="predicted"/>
<feature type="active site" description="Acyl-thioester intermediate" evidence="2">
    <location>
        <position position="347"/>
    </location>
</feature>
<feature type="compositionally biased region" description="Low complexity" evidence="3">
    <location>
        <begin position="116"/>
        <end position="125"/>
    </location>
</feature>
<gene>
    <name evidence="5" type="ORF">FHS32_004420</name>
</gene>
<comment type="caution">
    <text evidence="5">The sequence shown here is derived from an EMBL/GenBank/DDBJ whole genome shotgun (WGS) entry which is preliminary data.</text>
</comment>
<evidence type="ECO:0000256" key="2">
    <source>
        <dbReference type="PIRSR" id="PIRSR605754-1"/>
    </source>
</evidence>
<dbReference type="InterPro" id="IPR053465">
    <property type="entry name" value="Sortase_Class_E"/>
</dbReference>
<evidence type="ECO:0000313" key="5">
    <source>
        <dbReference type="EMBL" id="MBB5127667.1"/>
    </source>
</evidence>
<feature type="compositionally biased region" description="Basic and acidic residues" evidence="3">
    <location>
        <begin position="1"/>
        <end position="11"/>
    </location>
</feature>
<feature type="active site" description="Proton donor/acceptor" evidence="2">
    <location>
        <position position="278"/>
    </location>
</feature>
<keyword evidence="4" id="KW-0812">Transmembrane</keyword>
<feature type="compositionally biased region" description="Basic residues" evidence="3">
    <location>
        <begin position="99"/>
        <end position="115"/>
    </location>
</feature>
<dbReference type="CDD" id="cd05830">
    <property type="entry name" value="Sortase_E"/>
    <property type="match status" value="1"/>
</dbReference>
<accession>A0A7W8F9Z6</accession>
<keyword evidence="6" id="KW-1185">Reference proteome</keyword>
<evidence type="ECO:0000313" key="6">
    <source>
        <dbReference type="Proteomes" id="UP000568022"/>
    </source>
</evidence>
<dbReference type="Gene3D" id="2.40.260.10">
    <property type="entry name" value="Sortase"/>
    <property type="match status" value="1"/>
</dbReference>
<feature type="compositionally biased region" description="Low complexity" evidence="3">
    <location>
        <begin position="86"/>
        <end position="98"/>
    </location>
</feature>
<evidence type="ECO:0000256" key="1">
    <source>
        <dbReference type="ARBA" id="ARBA00022801"/>
    </source>
</evidence>
<dbReference type="Proteomes" id="UP000568022">
    <property type="component" value="Unassembled WGS sequence"/>
</dbReference>
<protein>
    <submittedName>
        <fullName evidence="5">Sortase A</fullName>
        <ecNumber evidence="5">3.4.22.70</ecNumber>
    </submittedName>
</protein>
<sequence>MTALRPERESGADAYGGAGDQGTSYGGQPYGEPGAFRDGWYDSAAPDPDPDPYGGASDSTAFLPPVDDETVALRVPEPPERGTREASASAAAVASGGRAARRKAARKRHGRRGGSHKAAGATGAAEGREGASQASEGASRAPLSRVEARRQARARKASPAVVASRAIGEVFITTGVLMLLFVTYQLWWTNVRAHAQAGKEASDLQNDWASGERKPGAFEPGQGFALLHIPKLDVVVPIAEGIDSKRVLDRGMVGHYAEGALKTAMPDAKTGNFGLAGHRNTHGEPFRYVNRLEPGDPIVVETQNEYFVYKMASMLPVTSPSNVSVLEPVPKGSGFTGPGRYITLTTCTPEFTSKYRLIVWGKMVEERPRSKGKPDALVS</sequence>
<dbReference type="GO" id="GO:0016787">
    <property type="term" value="F:hydrolase activity"/>
    <property type="evidence" value="ECO:0007669"/>
    <property type="project" value="UniProtKB-KW"/>
</dbReference>
<dbReference type="Pfam" id="PF04203">
    <property type="entry name" value="Sortase"/>
    <property type="match status" value="1"/>
</dbReference>
<reference evidence="5 6" key="1">
    <citation type="submission" date="2020-08" db="EMBL/GenBank/DDBJ databases">
        <title>Genomic Encyclopedia of Type Strains, Phase III (KMG-III): the genomes of soil and plant-associated and newly described type strains.</title>
        <authorList>
            <person name="Whitman W."/>
        </authorList>
    </citation>
    <scope>NUCLEOTIDE SEQUENCE [LARGE SCALE GENOMIC DNA]</scope>
    <source>
        <strain evidence="5 6">CECT 3226</strain>
    </source>
</reference>